<feature type="domain" description="4Fe-4S ferredoxin-type" evidence="1">
    <location>
        <begin position="63"/>
        <end position="87"/>
    </location>
</feature>
<evidence type="ECO:0000313" key="2">
    <source>
        <dbReference type="EMBL" id="RLE52082.1"/>
    </source>
</evidence>
<gene>
    <name evidence="2" type="ORF">DRJ33_04560</name>
</gene>
<dbReference type="PANTHER" id="PTHR43534:SF1">
    <property type="entry name" value="4FE-4S CLUSTER CONTAINING PARA FAMILY ATPASE PROTEIN"/>
    <property type="match status" value="1"/>
</dbReference>
<accession>A0A497EYF5</accession>
<dbReference type="InterPro" id="IPR017900">
    <property type="entry name" value="4Fe4S_Fe_S_CS"/>
</dbReference>
<evidence type="ECO:0000313" key="3">
    <source>
        <dbReference type="Proteomes" id="UP000272051"/>
    </source>
</evidence>
<feature type="domain" description="4Fe-4S ferredoxin-type" evidence="1">
    <location>
        <begin position="88"/>
        <end position="117"/>
    </location>
</feature>
<name>A0A497EYF5_9CREN</name>
<evidence type="ECO:0000259" key="1">
    <source>
        <dbReference type="PROSITE" id="PS51379"/>
    </source>
</evidence>
<dbReference type="SUPFAM" id="SSF52540">
    <property type="entry name" value="P-loop containing nucleoside triphosphate hydrolases"/>
    <property type="match status" value="1"/>
</dbReference>
<protein>
    <submittedName>
        <fullName evidence="2">(4Fe-4S)-binding protein</fullName>
    </submittedName>
</protein>
<dbReference type="InterPro" id="IPR027417">
    <property type="entry name" value="P-loop_NTPase"/>
</dbReference>
<dbReference type="Pfam" id="PF01656">
    <property type="entry name" value="CbiA"/>
    <property type="match status" value="1"/>
</dbReference>
<dbReference type="InterPro" id="IPR017896">
    <property type="entry name" value="4Fe4S_Fe-S-bd"/>
</dbReference>
<reference evidence="2 3" key="1">
    <citation type="submission" date="2018-06" db="EMBL/GenBank/DDBJ databases">
        <title>Extensive metabolic versatility and redundancy in microbially diverse, dynamic hydrothermal sediments.</title>
        <authorList>
            <person name="Dombrowski N."/>
            <person name="Teske A."/>
            <person name="Baker B.J."/>
        </authorList>
    </citation>
    <scope>NUCLEOTIDE SEQUENCE [LARGE SCALE GENOMIC DNA]</scope>
    <source>
        <strain evidence="2">B34_G17</strain>
    </source>
</reference>
<organism evidence="2 3">
    <name type="scientific">Thermoproteota archaeon</name>
    <dbReference type="NCBI Taxonomy" id="2056631"/>
    <lineage>
        <taxon>Archaea</taxon>
        <taxon>Thermoproteota</taxon>
    </lineage>
</organism>
<sequence>MVRELVVISGKGGTGKTSVSASIISLASSTLKLVAADCDVDASTLHVLLKPRVKQEEKFSGSKVARIDKGKCIKCMACQSVCRFDAINDLGVDIYSCEGCGVCAFICPVDAITLEDRDSGRIFVSETKYGPMCHAELLPGESNSGKLVSLVKQYARKIAEDEKRELIVVDGPPGIGCPVISSIAGADLLLIITEPTMSGLHDLRRAINLAQFFRMTKIFVAINMWDINPEMTTEIVKACADEKVEVLAKLPFDKKVVDAVVNRMPAVEFDSTSPFSQEVKQLWDSLFSLLST</sequence>
<dbReference type="GO" id="GO:0016491">
    <property type="term" value="F:oxidoreductase activity"/>
    <property type="evidence" value="ECO:0007669"/>
    <property type="project" value="UniProtKB-ARBA"/>
</dbReference>
<dbReference type="EMBL" id="QMQX01000069">
    <property type="protein sequence ID" value="RLE52082.1"/>
    <property type="molecule type" value="Genomic_DNA"/>
</dbReference>
<proteinExistence type="predicted"/>
<dbReference type="PROSITE" id="PS51379">
    <property type="entry name" value="4FE4S_FER_2"/>
    <property type="match status" value="2"/>
</dbReference>
<comment type="caution">
    <text evidence="2">The sequence shown here is derived from an EMBL/GenBank/DDBJ whole genome shotgun (WGS) entry which is preliminary data.</text>
</comment>
<dbReference type="Pfam" id="PF00037">
    <property type="entry name" value="Fer4"/>
    <property type="match status" value="2"/>
</dbReference>
<dbReference type="PROSITE" id="PS00198">
    <property type="entry name" value="4FE4S_FER_1"/>
    <property type="match status" value="1"/>
</dbReference>
<dbReference type="InterPro" id="IPR002586">
    <property type="entry name" value="CobQ/CobB/MinD/ParA_Nub-bd_dom"/>
</dbReference>
<dbReference type="AlphaFoldDB" id="A0A497EYF5"/>
<dbReference type="PANTHER" id="PTHR43534">
    <property type="entry name" value="MIND SUPERFAMILY P-LOOP ATPASE CONTAINING AN INSERTED FERREDOXIN DOMAIN"/>
    <property type="match status" value="1"/>
</dbReference>
<dbReference type="Gene3D" id="3.40.50.300">
    <property type="entry name" value="P-loop containing nucleotide triphosphate hydrolases"/>
    <property type="match status" value="1"/>
</dbReference>
<dbReference type="Proteomes" id="UP000272051">
    <property type="component" value="Unassembled WGS sequence"/>
</dbReference>
<dbReference type="CDD" id="cd03110">
    <property type="entry name" value="SIMIBI_bact_arch"/>
    <property type="match status" value="1"/>
</dbReference>